<proteinExistence type="predicted"/>
<feature type="chain" id="PRO_5046331559" evidence="2">
    <location>
        <begin position="32"/>
        <end position="820"/>
    </location>
</feature>
<dbReference type="PANTHER" id="PTHR43308:SF5">
    <property type="entry name" value="S-LAYER PROTEIN _ PEPTIDOGLYCAN ENDO-BETA-N-ACETYLGLUCOSAMINIDASE"/>
    <property type="match status" value="1"/>
</dbReference>
<reference evidence="4 5" key="1">
    <citation type="submission" date="2023-10" db="EMBL/GenBank/DDBJ databases">
        <title>Niallia locisalis sp.nov. isolated from a salt pond sample.</title>
        <authorList>
            <person name="Li X.-J."/>
            <person name="Dong L."/>
        </authorList>
    </citation>
    <scope>NUCLEOTIDE SEQUENCE [LARGE SCALE GENOMIC DNA]</scope>
    <source>
        <strain evidence="4 5">DSM 29761</strain>
    </source>
</reference>
<accession>A0ABZ2CA91</accession>
<dbReference type="Gene3D" id="2.60.40.1220">
    <property type="match status" value="1"/>
</dbReference>
<feature type="signal peptide" evidence="2">
    <location>
        <begin position="1"/>
        <end position="31"/>
    </location>
</feature>
<sequence>MTKNSKSMKKFLATATATTIVAGAVAPMAFAANLTDIDGHRHEEAINALVEKGIISGYEDGSFQPNKVITRAEGAIMIARALGLLDGKNIPDNTFSDVGENSKAYEAIVKLADLNIVSGFGDGIFAPNEKITRGQMAKYIANAYGLELGDGKTEFPDVAENAKLAQYVDAIADAGIASGYEDGRFGYNDQLKRGDFAKMVYNAENLKKVEVTPAVDSVNALNAKQIAVEFNTALAEGTTAAELKAAFSLEGKNIVAAELSEDRTTVIYTLNSTEVDNAVVTVLPLDTDNKDDDNKPVKTEKFVSLLTFDDVVAPSVVETSFDNYNEAGTTADATITFDEELSTIGTVSVNGVQITPKVGTDSFTLEGLEVGKTYTIDIVGAKDSASPANKAEHLTLSFTVPAEEVDSTVPTVSTSTNGNKLTLTFSEEVTKGNVTIGGTPVKAANITTDDNKTFVIDVQKANDGAFFVNNTNFFTTEVVVNGFTDEENAMKEVKFNSTFTADRTAASLARATATEDGKIVLEFNEEVSEQTIDALTVKTIDGITQSATTLDVTSAVHPVVDGEEVLNKLELTLDNETQLQVDKKYVIEIAKDVVADKYENVNKNVMNFSVVRPAAAGVEAGEVITTTISEENNVIEIVFANTDEDGMSDSVKEASNYTIGGKALPAGTDIDFIDNKNKVRITLPESFVSVNGNYTFVASNLEDAFGNTLAKGENTAELGLTENVAPTADTLTVDGSNKVVVSFSESVISNDLDKDTNALEGITVKVNGTTVATTNSIESGKLIAALQNAITTTDKVTVEFNNAELTDANNNQVKNISVNN</sequence>
<evidence type="ECO:0000256" key="2">
    <source>
        <dbReference type="SAM" id="SignalP"/>
    </source>
</evidence>
<gene>
    <name evidence="4" type="ORF">R4Z09_25960</name>
</gene>
<dbReference type="InterPro" id="IPR001119">
    <property type="entry name" value="SLH_dom"/>
</dbReference>
<dbReference type="RefSeq" id="WP_338449580.1">
    <property type="nucleotide sequence ID" value="NZ_CP137640.1"/>
</dbReference>
<dbReference type="Proteomes" id="UP001357223">
    <property type="component" value="Chromosome"/>
</dbReference>
<dbReference type="PANTHER" id="PTHR43308">
    <property type="entry name" value="OUTER MEMBRANE PROTEIN ALPHA-RELATED"/>
    <property type="match status" value="1"/>
</dbReference>
<keyword evidence="1 2" id="KW-0732">Signal</keyword>
<name>A0ABZ2CA91_9BACI</name>
<evidence type="ECO:0000259" key="3">
    <source>
        <dbReference type="PROSITE" id="PS51272"/>
    </source>
</evidence>
<dbReference type="PROSITE" id="PS51272">
    <property type="entry name" value="SLH"/>
    <property type="match status" value="3"/>
</dbReference>
<protein>
    <submittedName>
        <fullName evidence="4">S-layer homology domain-containing protein</fullName>
    </submittedName>
</protein>
<dbReference type="InterPro" id="IPR014755">
    <property type="entry name" value="Cu-Rt/internalin_Ig-like"/>
</dbReference>
<dbReference type="InterPro" id="IPR051465">
    <property type="entry name" value="Cell_Envelope_Struct_Comp"/>
</dbReference>
<feature type="domain" description="SLH" evidence="3">
    <location>
        <begin position="29"/>
        <end position="92"/>
    </location>
</feature>
<feature type="domain" description="SLH" evidence="3">
    <location>
        <begin position="93"/>
        <end position="154"/>
    </location>
</feature>
<feature type="domain" description="SLH" evidence="3">
    <location>
        <begin position="155"/>
        <end position="214"/>
    </location>
</feature>
<keyword evidence="5" id="KW-1185">Reference proteome</keyword>
<evidence type="ECO:0000313" key="4">
    <source>
        <dbReference type="EMBL" id="WVX80649.1"/>
    </source>
</evidence>
<dbReference type="EMBL" id="CP137640">
    <property type="protein sequence ID" value="WVX80649.1"/>
    <property type="molecule type" value="Genomic_DNA"/>
</dbReference>
<evidence type="ECO:0000313" key="5">
    <source>
        <dbReference type="Proteomes" id="UP001357223"/>
    </source>
</evidence>
<evidence type="ECO:0000256" key="1">
    <source>
        <dbReference type="ARBA" id="ARBA00022729"/>
    </source>
</evidence>
<dbReference type="Pfam" id="PF00395">
    <property type="entry name" value="SLH"/>
    <property type="match status" value="3"/>
</dbReference>
<organism evidence="4 5">
    <name type="scientific">Niallia oryzisoli</name>
    <dbReference type="NCBI Taxonomy" id="1737571"/>
    <lineage>
        <taxon>Bacteria</taxon>
        <taxon>Bacillati</taxon>
        <taxon>Bacillota</taxon>
        <taxon>Bacilli</taxon>
        <taxon>Bacillales</taxon>
        <taxon>Bacillaceae</taxon>
        <taxon>Niallia</taxon>
    </lineage>
</organism>